<proteinExistence type="predicted"/>
<keyword evidence="2" id="KW-1185">Reference proteome</keyword>
<dbReference type="GeneID" id="27338909"/>
<gene>
    <name evidence="1" type="ORF">PV08_11826</name>
</gene>
<reference evidence="1 2" key="1">
    <citation type="submission" date="2015-01" db="EMBL/GenBank/DDBJ databases">
        <title>The Genome Sequence of Exophiala spinifera CBS89968.</title>
        <authorList>
            <consortium name="The Broad Institute Genomics Platform"/>
            <person name="Cuomo C."/>
            <person name="de Hoog S."/>
            <person name="Gorbushina A."/>
            <person name="Stielow B."/>
            <person name="Teixiera M."/>
            <person name="Abouelleil A."/>
            <person name="Chapman S.B."/>
            <person name="Priest M."/>
            <person name="Young S.K."/>
            <person name="Wortman J."/>
            <person name="Nusbaum C."/>
            <person name="Birren B."/>
        </authorList>
    </citation>
    <scope>NUCLEOTIDE SEQUENCE [LARGE SCALE GENOMIC DNA]</scope>
    <source>
        <strain evidence="1 2">CBS 89968</strain>
    </source>
</reference>
<dbReference type="AlphaFoldDB" id="A0A0D2AUB5"/>
<accession>A0A0D2AUB5</accession>
<evidence type="ECO:0000313" key="2">
    <source>
        <dbReference type="Proteomes" id="UP000053328"/>
    </source>
</evidence>
<sequence length="71" mass="8062">MAATNHVKFLRDYMPDLSEEVRQVSFTVMKYFWDQYSVPTWNAAAFIAHEAVSITLELFGPESMSPAVCEG</sequence>
<organism evidence="1 2">
    <name type="scientific">Exophiala spinifera</name>
    <dbReference type="NCBI Taxonomy" id="91928"/>
    <lineage>
        <taxon>Eukaryota</taxon>
        <taxon>Fungi</taxon>
        <taxon>Dikarya</taxon>
        <taxon>Ascomycota</taxon>
        <taxon>Pezizomycotina</taxon>
        <taxon>Eurotiomycetes</taxon>
        <taxon>Chaetothyriomycetidae</taxon>
        <taxon>Chaetothyriales</taxon>
        <taxon>Herpotrichiellaceae</taxon>
        <taxon>Exophiala</taxon>
    </lineage>
</organism>
<dbReference type="VEuPathDB" id="FungiDB:PV08_11826"/>
<name>A0A0D2AUB5_9EURO</name>
<dbReference type="Proteomes" id="UP000053328">
    <property type="component" value="Unassembled WGS sequence"/>
</dbReference>
<protein>
    <submittedName>
        <fullName evidence="1">Uncharacterized protein</fullName>
    </submittedName>
</protein>
<dbReference type="EMBL" id="KN847501">
    <property type="protein sequence ID" value="KIW10050.1"/>
    <property type="molecule type" value="Genomic_DNA"/>
</dbReference>
<dbReference type="HOGENOM" id="CLU_2740035_0_0_1"/>
<dbReference type="RefSeq" id="XP_016230266.1">
    <property type="nucleotide sequence ID" value="XM_016386134.1"/>
</dbReference>
<evidence type="ECO:0000313" key="1">
    <source>
        <dbReference type="EMBL" id="KIW10050.1"/>
    </source>
</evidence>